<evidence type="ECO:0000313" key="1">
    <source>
        <dbReference type="EMBL" id="ANZ36019.1"/>
    </source>
</evidence>
<protein>
    <submittedName>
        <fullName evidence="1">Uncharacterized protein</fullName>
    </submittedName>
</protein>
<reference evidence="1 2" key="1">
    <citation type="submission" date="2016-07" db="EMBL/GenBank/DDBJ databases">
        <title>Complete genome sequence of the Lentzea guizhouensis DHS C013.</title>
        <authorList>
            <person name="Cao C."/>
        </authorList>
    </citation>
    <scope>NUCLEOTIDE SEQUENCE [LARGE SCALE GENOMIC DNA]</scope>
    <source>
        <strain evidence="1 2">DHS C013</strain>
    </source>
</reference>
<name>A0A1B2HE69_9PSEU</name>
<dbReference type="KEGG" id="led:BBK82_08000"/>
<organism evidence="1 2">
    <name type="scientific">Lentzea guizhouensis</name>
    <dbReference type="NCBI Taxonomy" id="1586287"/>
    <lineage>
        <taxon>Bacteria</taxon>
        <taxon>Bacillati</taxon>
        <taxon>Actinomycetota</taxon>
        <taxon>Actinomycetes</taxon>
        <taxon>Pseudonocardiales</taxon>
        <taxon>Pseudonocardiaceae</taxon>
        <taxon>Lentzea</taxon>
    </lineage>
</organism>
<dbReference type="Proteomes" id="UP000093053">
    <property type="component" value="Chromosome"/>
</dbReference>
<dbReference type="AlphaFoldDB" id="A0A1B2HE69"/>
<gene>
    <name evidence="1" type="ORF">BBK82_08000</name>
</gene>
<evidence type="ECO:0000313" key="2">
    <source>
        <dbReference type="Proteomes" id="UP000093053"/>
    </source>
</evidence>
<accession>A0A1B2HE69</accession>
<proteinExistence type="predicted"/>
<keyword evidence="2" id="KW-1185">Reference proteome</keyword>
<sequence>MQGAEGGRGRGGVEVGYVVGGEFEGAGGGGQVAAGEEGLGAHVRHRGQQQWVLGELGGRAHQVDQPRGQVQVAELEGHPVGGTQRQGEQGCGVAATGDVAELTGAGEFSDEVGHATGEVAVAGLQPVIAGAGDIAV</sequence>
<dbReference type="EMBL" id="CP016793">
    <property type="protein sequence ID" value="ANZ36019.1"/>
    <property type="molecule type" value="Genomic_DNA"/>
</dbReference>